<dbReference type="EMBL" id="FN648451">
    <property type="protein sequence ID" value="CBJ31609.1"/>
    <property type="molecule type" value="Genomic_DNA"/>
</dbReference>
<accession>D7FU82</accession>
<sequence>MDDSSSSTGSVGGGEEDIDLNLGLDGDDDDDANDATNSDAKESSPPLGEVGASASVGSGVENPQLKLAGLVTFQNKSGITYKGRVVAIDPRPFPGSPRGVVRVKYDDWPYDKYDEDVSTEMVTPFGWVPTPVGRAGRRASKPPPTFTPSTDGNRHFSVTTTVLWLSPPFRFCSGLLEDITLGFSRGVQRG</sequence>
<name>D7FU82_ECTSI</name>
<dbReference type="Proteomes" id="UP000002630">
    <property type="component" value="Linkage Group LG05"/>
</dbReference>
<feature type="region of interest" description="Disordered" evidence="1">
    <location>
        <begin position="133"/>
        <end position="152"/>
    </location>
</feature>
<gene>
    <name evidence="2" type="ORF">Esi_0268_0022</name>
</gene>
<proteinExistence type="predicted"/>
<feature type="region of interest" description="Disordered" evidence="1">
    <location>
        <begin position="1"/>
        <end position="56"/>
    </location>
</feature>
<dbReference type="AlphaFoldDB" id="D7FU82"/>
<dbReference type="InParanoid" id="D7FU82"/>
<reference evidence="2 3" key="1">
    <citation type="journal article" date="2010" name="Nature">
        <title>The Ectocarpus genome and the independent evolution of multicellularity in brown algae.</title>
        <authorList>
            <person name="Cock J.M."/>
            <person name="Sterck L."/>
            <person name="Rouze P."/>
            <person name="Scornet D."/>
            <person name="Allen A.E."/>
            <person name="Amoutzias G."/>
            <person name="Anthouard V."/>
            <person name="Artiguenave F."/>
            <person name="Aury J.M."/>
            <person name="Badger J.H."/>
            <person name="Beszteri B."/>
            <person name="Billiau K."/>
            <person name="Bonnet E."/>
            <person name="Bothwell J.H."/>
            <person name="Bowler C."/>
            <person name="Boyen C."/>
            <person name="Brownlee C."/>
            <person name="Carrano C.J."/>
            <person name="Charrier B."/>
            <person name="Cho G.Y."/>
            <person name="Coelho S.M."/>
            <person name="Collen J."/>
            <person name="Corre E."/>
            <person name="Da Silva C."/>
            <person name="Delage L."/>
            <person name="Delaroque N."/>
            <person name="Dittami S.M."/>
            <person name="Doulbeau S."/>
            <person name="Elias M."/>
            <person name="Farnham G."/>
            <person name="Gachon C.M."/>
            <person name="Gschloessl B."/>
            <person name="Heesch S."/>
            <person name="Jabbari K."/>
            <person name="Jubin C."/>
            <person name="Kawai H."/>
            <person name="Kimura K."/>
            <person name="Kloareg B."/>
            <person name="Kupper F.C."/>
            <person name="Lang D."/>
            <person name="Le Bail A."/>
            <person name="Leblanc C."/>
            <person name="Lerouge P."/>
            <person name="Lohr M."/>
            <person name="Lopez P.J."/>
            <person name="Martens C."/>
            <person name="Maumus F."/>
            <person name="Michel G."/>
            <person name="Miranda-Saavedra D."/>
            <person name="Morales J."/>
            <person name="Moreau H."/>
            <person name="Motomura T."/>
            <person name="Nagasato C."/>
            <person name="Napoli C.A."/>
            <person name="Nelson D.R."/>
            <person name="Nyvall-Collen P."/>
            <person name="Peters A.F."/>
            <person name="Pommier C."/>
            <person name="Potin P."/>
            <person name="Poulain J."/>
            <person name="Quesneville H."/>
            <person name="Read B."/>
            <person name="Rensing S.A."/>
            <person name="Ritter A."/>
            <person name="Rousvoal S."/>
            <person name="Samanta M."/>
            <person name="Samson G."/>
            <person name="Schroeder D.C."/>
            <person name="Segurens B."/>
            <person name="Strittmatter M."/>
            <person name="Tonon T."/>
            <person name="Tregear J.W."/>
            <person name="Valentin K."/>
            <person name="von Dassow P."/>
            <person name="Yamagishi T."/>
            <person name="Van de Peer Y."/>
            <person name="Wincker P."/>
        </authorList>
    </citation>
    <scope>NUCLEOTIDE SEQUENCE [LARGE SCALE GENOMIC DNA]</scope>
    <source>
        <strain evidence="3">Ec32 / CCAP1310/4</strain>
    </source>
</reference>
<organism evidence="2 3">
    <name type="scientific">Ectocarpus siliculosus</name>
    <name type="common">Brown alga</name>
    <name type="synonym">Conferva siliculosa</name>
    <dbReference type="NCBI Taxonomy" id="2880"/>
    <lineage>
        <taxon>Eukaryota</taxon>
        <taxon>Sar</taxon>
        <taxon>Stramenopiles</taxon>
        <taxon>Ochrophyta</taxon>
        <taxon>PX clade</taxon>
        <taxon>Phaeophyceae</taxon>
        <taxon>Ectocarpales</taxon>
        <taxon>Ectocarpaceae</taxon>
        <taxon>Ectocarpus</taxon>
    </lineage>
</organism>
<evidence type="ECO:0000313" key="3">
    <source>
        <dbReference type="Proteomes" id="UP000002630"/>
    </source>
</evidence>
<evidence type="ECO:0000313" key="2">
    <source>
        <dbReference type="EMBL" id="CBJ31609.1"/>
    </source>
</evidence>
<evidence type="ECO:0000256" key="1">
    <source>
        <dbReference type="SAM" id="MobiDB-lite"/>
    </source>
</evidence>
<dbReference type="EMBL" id="FN649730">
    <property type="protein sequence ID" value="CBJ31609.1"/>
    <property type="molecule type" value="Genomic_DNA"/>
</dbReference>
<feature type="compositionally biased region" description="Acidic residues" evidence="1">
    <location>
        <begin position="14"/>
        <end position="33"/>
    </location>
</feature>
<protein>
    <submittedName>
        <fullName evidence="2">Uncharacterized protein</fullName>
    </submittedName>
</protein>
<keyword evidence="3" id="KW-1185">Reference proteome</keyword>